<name>A0A1V2UIL4_ENTMU</name>
<feature type="compositionally biased region" description="Polar residues" evidence="1">
    <location>
        <begin position="187"/>
        <end position="201"/>
    </location>
</feature>
<protein>
    <submittedName>
        <fullName evidence="3">Uncharacterized protein</fullName>
    </submittedName>
</protein>
<keyword evidence="2" id="KW-0472">Membrane</keyword>
<dbReference type="EMBL" id="MSTR01000007">
    <property type="protein sequence ID" value="ONN43105.1"/>
    <property type="molecule type" value="Genomic_DNA"/>
</dbReference>
<dbReference type="Proteomes" id="UP000189299">
    <property type="component" value="Unassembled WGS sequence"/>
</dbReference>
<gene>
    <name evidence="3" type="ORF">BTN92_08535</name>
</gene>
<dbReference type="AlphaFoldDB" id="A0A1V2UIL4"/>
<evidence type="ECO:0000256" key="1">
    <source>
        <dbReference type="SAM" id="MobiDB-lite"/>
    </source>
</evidence>
<proteinExistence type="predicted"/>
<evidence type="ECO:0000313" key="4">
    <source>
        <dbReference type="Proteomes" id="UP000189299"/>
    </source>
</evidence>
<comment type="caution">
    <text evidence="3">The sequence shown here is derived from an EMBL/GenBank/DDBJ whole genome shotgun (WGS) entry which is preliminary data.</text>
</comment>
<reference evidence="3 4" key="1">
    <citation type="submission" date="2016-12" db="EMBL/GenBank/DDBJ databases">
        <authorList>
            <person name="Song W.-J."/>
            <person name="Kurnit D.M."/>
        </authorList>
    </citation>
    <scope>NUCLEOTIDE SEQUENCE [LARGE SCALE GENOMIC DNA]</scope>
    <source>
        <strain evidence="3 4">CGB1038-1_S1</strain>
    </source>
</reference>
<evidence type="ECO:0000313" key="3">
    <source>
        <dbReference type="EMBL" id="ONN43105.1"/>
    </source>
</evidence>
<evidence type="ECO:0000256" key="2">
    <source>
        <dbReference type="SAM" id="Phobius"/>
    </source>
</evidence>
<organism evidence="3 4">
    <name type="scientific">Enterococcus mundtii</name>
    <dbReference type="NCBI Taxonomy" id="53346"/>
    <lineage>
        <taxon>Bacteria</taxon>
        <taxon>Bacillati</taxon>
        <taxon>Bacillota</taxon>
        <taxon>Bacilli</taxon>
        <taxon>Lactobacillales</taxon>
        <taxon>Enterococcaceae</taxon>
        <taxon>Enterococcus</taxon>
    </lineage>
</organism>
<feature type="transmembrane region" description="Helical" evidence="2">
    <location>
        <begin position="7"/>
        <end position="27"/>
    </location>
</feature>
<dbReference type="RefSeq" id="WP_062804721.1">
    <property type="nucleotide sequence ID" value="NZ_CABMMO010000007.1"/>
</dbReference>
<keyword evidence="2" id="KW-0812">Transmembrane</keyword>
<feature type="compositionally biased region" description="Basic and acidic residues" evidence="1">
    <location>
        <begin position="202"/>
        <end position="213"/>
    </location>
</feature>
<dbReference type="OrthoDB" id="9769314at2"/>
<feature type="region of interest" description="Disordered" evidence="1">
    <location>
        <begin position="158"/>
        <end position="221"/>
    </location>
</feature>
<keyword evidence="2" id="KW-1133">Transmembrane helix</keyword>
<accession>A0A1V2UIL4</accession>
<feature type="compositionally biased region" description="Low complexity" evidence="1">
    <location>
        <begin position="161"/>
        <end position="186"/>
    </location>
</feature>
<sequence>MERKKNYLYQGIAWLTILLLTAGSFHIKEIVEAITADPLIEFNVVYNEDHTKASIVFDLESIDQPMNEIVKITSEHDGEVVYDRNFINQSSNYDVTENGDYQFKITYRPISLLASHNASLPTDSETIETTQVTIQVEGIQPIPETASTEQQLPIDSEENAEASVEVATTETNDVASSADSSEIISSTDMSQEQSETSNTVENTKENSQREEGNKASVNEENAISYPQELLLRGISVSGNENKVKFKVDPETYNISAQLMATGYSWHSYFSSVYYRITVYKKDAVLGDSGTVLLEVKGTDKVQQNQMSQMTTFDFEEGDMIQIWCQESRFNFLGNPVIASDGINTINYATSSVPKEKFQNSVYELTSEGFKEIYNSAPTATGQEIPLYSLYGQGDWSDGDLETAPIYSDMIFKDDRNEHGVYQPNGYIIKQKIGSINYSIANKPADDVVSGSWTTKYTVTDSWGRKTTINRLSIKLPKIDSKITIEEMEEKIVDGKKVEGFVHFPEATVNTKDQTVTLSSSVVINANPQWEACLVIPYGGAERTRMIKSSTGDLQEVDFAGKYRIPADHVTSVTIKKDPVTVIATDYQVNLSETQIVSLEETALKEKIKEQLAQEIGTTNSELSDAEIVLDTTLDKVNPKSGNYQATLKLTNTSGTIEQTFNLEVTSNPWSYDTPERTETNGASGFVVIPKGIDLQRDTTNTSQLSATAEVYFANYGNATGVNYQVSVDETFEMMNLVDTSNKFTVTATADNNQTGASNGQLALGNLSSTNTKGNGLSVTFTAPTDKVDRTKGRWQGNVQFYIERQ</sequence>